<feature type="region of interest" description="Disordered" evidence="1">
    <location>
        <begin position="1"/>
        <end position="21"/>
    </location>
</feature>
<evidence type="ECO:0000313" key="3">
    <source>
        <dbReference type="Proteomes" id="UP001314170"/>
    </source>
</evidence>
<organism evidence="2 3">
    <name type="scientific">Dovyalis caffra</name>
    <dbReference type="NCBI Taxonomy" id="77055"/>
    <lineage>
        <taxon>Eukaryota</taxon>
        <taxon>Viridiplantae</taxon>
        <taxon>Streptophyta</taxon>
        <taxon>Embryophyta</taxon>
        <taxon>Tracheophyta</taxon>
        <taxon>Spermatophyta</taxon>
        <taxon>Magnoliopsida</taxon>
        <taxon>eudicotyledons</taxon>
        <taxon>Gunneridae</taxon>
        <taxon>Pentapetalae</taxon>
        <taxon>rosids</taxon>
        <taxon>fabids</taxon>
        <taxon>Malpighiales</taxon>
        <taxon>Salicaceae</taxon>
        <taxon>Flacourtieae</taxon>
        <taxon>Dovyalis</taxon>
    </lineage>
</organism>
<name>A0AAV1RH32_9ROSI</name>
<keyword evidence="3" id="KW-1185">Reference proteome</keyword>
<accession>A0AAV1RH32</accession>
<feature type="region of interest" description="Disordered" evidence="1">
    <location>
        <begin position="28"/>
        <end position="47"/>
    </location>
</feature>
<feature type="compositionally biased region" description="Polar residues" evidence="1">
    <location>
        <begin position="9"/>
        <end position="20"/>
    </location>
</feature>
<evidence type="ECO:0000313" key="2">
    <source>
        <dbReference type="EMBL" id="CAK7333831.1"/>
    </source>
</evidence>
<dbReference type="EMBL" id="CAWUPB010000936">
    <property type="protein sequence ID" value="CAK7333831.1"/>
    <property type="molecule type" value="Genomic_DNA"/>
</dbReference>
<comment type="caution">
    <text evidence="2">The sequence shown here is derived from an EMBL/GenBank/DDBJ whole genome shotgun (WGS) entry which is preliminary data.</text>
</comment>
<protein>
    <submittedName>
        <fullName evidence="2">Uncharacterized protein</fullName>
    </submittedName>
</protein>
<sequence length="73" mass="8208">MSPRKCKITQINDPDTTEQQELPPIMFNSDLELPPQTGITKKDSPLPFSRLTQEVKISPSKARAQTPIFSRPS</sequence>
<dbReference type="AlphaFoldDB" id="A0AAV1RH32"/>
<dbReference type="Proteomes" id="UP001314170">
    <property type="component" value="Unassembled WGS sequence"/>
</dbReference>
<proteinExistence type="predicted"/>
<evidence type="ECO:0000256" key="1">
    <source>
        <dbReference type="SAM" id="MobiDB-lite"/>
    </source>
</evidence>
<gene>
    <name evidence="2" type="ORF">DCAF_LOCUS9639</name>
</gene>
<reference evidence="2 3" key="1">
    <citation type="submission" date="2024-01" db="EMBL/GenBank/DDBJ databases">
        <authorList>
            <person name="Waweru B."/>
        </authorList>
    </citation>
    <scope>NUCLEOTIDE SEQUENCE [LARGE SCALE GENOMIC DNA]</scope>
</reference>